<keyword evidence="3" id="KW-1185">Reference proteome</keyword>
<feature type="compositionally biased region" description="Low complexity" evidence="1">
    <location>
        <begin position="117"/>
        <end position="129"/>
    </location>
</feature>
<gene>
    <name evidence="2" type="ORF">ACFFRH_13735</name>
</gene>
<feature type="compositionally biased region" description="Pro residues" evidence="1">
    <location>
        <begin position="361"/>
        <end position="375"/>
    </location>
</feature>
<feature type="region of interest" description="Disordered" evidence="1">
    <location>
        <begin position="99"/>
        <end position="176"/>
    </location>
</feature>
<dbReference type="SUPFAM" id="SSF81901">
    <property type="entry name" value="HCP-like"/>
    <property type="match status" value="1"/>
</dbReference>
<evidence type="ECO:0000256" key="1">
    <source>
        <dbReference type="SAM" id="MobiDB-lite"/>
    </source>
</evidence>
<feature type="region of interest" description="Disordered" evidence="1">
    <location>
        <begin position="353"/>
        <end position="375"/>
    </location>
</feature>
<organism evidence="2 3">
    <name type="scientific">Streptosporangium vulgare</name>
    <dbReference type="NCBI Taxonomy" id="46190"/>
    <lineage>
        <taxon>Bacteria</taxon>
        <taxon>Bacillati</taxon>
        <taxon>Actinomycetota</taxon>
        <taxon>Actinomycetes</taxon>
        <taxon>Streptosporangiales</taxon>
        <taxon>Streptosporangiaceae</taxon>
        <taxon>Streptosporangium</taxon>
    </lineage>
</organism>
<proteinExistence type="predicted"/>
<dbReference type="Gene3D" id="1.25.40.10">
    <property type="entry name" value="Tetratricopeptide repeat domain"/>
    <property type="match status" value="1"/>
</dbReference>
<evidence type="ECO:0000313" key="2">
    <source>
        <dbReference type="EMBL" id="MFB9676552.1"/>
    </source>
</evidence>
<dbReference type="EMBL" id="JBHMBS010000005">
    <property type="protein sequence ID" value="MFB9676552.1"/>
    <property type="molecule type" value="Genomic_DNA"/>
</dbReference>
<reference evidence="2 3" key="1">
    <citation type="submission" date="2024-09" db="EMBL/GenBank/DDBJ databases">
        <authorList>
            <person name="Sun Q."/>
            <person name="Mori K."/>
        </authorList>
    </citation>
    <scope>NUCLEOTIDE SEQUENCE [LARGE SCALE GENOMIC DNA]</scope>
    <source>
        <strain evidence="2 3">JCM 3028</strain>
    </source>
</reference>
<protein>
    <recommendedName>
        <fullName evidence="4">Sel1 repeat family protein</fullName>
    </recommendedName>
</protein>
<dbReference type="RefSeq" id="WP_344745632.1">
    <property type="nucleotide sequence ID" value="NZ_BAAAWW010000071.1"/>
</dbReference>
<accession>A0ABV5TBT1</accession>
<comment type="caution">
    <text evidence="2">The sequence shown here is derived from an EMBL/GenBank/DDBJ whole genome shotgun (WGS) entry which is preliminary data.</text>
</comment>
<evidence type="ECO:0000313" key="3">
    <source>
        <dbReference type="Proteomes" id="UP001589610"/>
    </source>
</evidence>
<name>A0ABV5TBT1_9ACTN</name>
<sequence>MAEQHRVAALRAFVDQLNELHDLAGSPTLSHLRTLSLLVPEDNLRRGLATSTTHDILSGKRKRVPPWAWVACFVATCALAAKETGLNVQAMGDTQAWHRRWRAAQDARPPDPPAALPSPAQRLPARHAPLTPPPLTPTPLAPTPTPPPLTPTPLTPPFTRAPGNSAAHPPTAEIEFPPLSPARQRLLQIYGRTGARLLTRSETGDGRRCMHLAVIALLRGCSSEARPELRQARAADHPDVSRLLDHSGRLRADHRQAAADLAYAYGRDYERADPTKPSVAMFFYRLASDHGHAAAAYRLAMIHQDKGEDWAAASLFSRAAGFGHPQAAAKFNGASQQLTQAPWNAAGVMRPTLIEEDEPAMEPPSPAGDPPPEFL</sequence>
<evidence type="ECO:0008006" key="4">
    <source>
        <dbReference type="Google" id="ProtNLM"/>
    </source>
</evidence>
<dbReference type="Proteomes" id="UP001589610">
    <property type="component" value="Unassembled WGS sequence"/>
</dbReference>
<feature type="compositionally biased region" description="Pro residues" evidence="1">
    <location>
        <begin position="130"/>
        <end position="156"/>
    </location>
</feature>
<dbReference type="InterPro" id="IPR011990">
    <property type="entry name" value="TPR-like_helical_dom_sf"/>
</dbReference>